<organism evidence="1">
    <name type="scientific">Leptolyngbya sp. NK1-12</name>
    <dbReference type="NCBI Taxonomy" id="2547451"/>
    <lineage>
        <taxon>Bacteria</taxon>
        <taxon>Bacillati</taxon>
        <taxon>Cyanobacteriota</taxon>
        <taxon>Cyanophyceae</taxon>
        <taxon>Leptolyngbyales</taxon>
        <taxon>Leptolyngbyaceae</taxon>
        <taxon>Leptolyngbya group</taxon>
        <taxon>Leptolyngbya</taxon>
    </lineage>
</organism>
<dbReference type="Pfam" id="PF12098">
    <property type="entry name" value="DUF3574"/>
    <property type="match status" value="1"/>
</dbReference>
<evidence type="ECO:0000313" key="1">
    <source>
        <dbReference type="EMBL" id="WNZ22116.1"/>
    </source>
</evidence>
<protein>
    <submittedName>
        <fullName evidence="1">DUF3574 domain-containing protein</fullName>
    </submittedName>
</protein>
<reference evidence="1" key="1">
    <citation type="submission" date="2020-05" db="EMBL/GenBank/DDBJ databases">
        <authorList>
            <person name="Zhu T."/>
            <person name="Keshari N."/>
            <person name="Lu X."/>
        </authorList>
    </citation>
    <scope>NUCLEOTIDE SEQUENCE</scope>
    <source>
        <strain evidence="1">NK1-12</strain>
    </source>
</reference>
<gene>
    <name evidence="1" type="ORF">HJG54_04020</name>
</gene>
<name>A0AA96WGW8_9CYAN</name>
<accession>A0AA96WGW8</accession>
<dbReference type="InterPro" id="IPR021957">
    <property type="entry name" value="DUF3574"/>
</dbReference>
<dbReference type="AlphaFoldDB" id="A0AA96WGW8"/>
<proteinExistence type="predicted"/>
<sequence length="65" mass="7222">MATIANFNGLMQYPVLPGSETAPALIQQNLYFGRNIGMTGRVTEQEFQQFVEDVVTPRFPTGVTE</sequence>
<dbReference type="EMBL" id="CP053586">
    <property type="protein sequence ID" value="WNZ22116.1"/>
    <property type="molecule type" value="Genomic_DNA"/>
</dbReference>